<dbReference type="PROSITE" id="PS50110">
    <property type="entry name" value="RESPONSE_REGULATORY"/>
    <property type="match status" value="1"/>
</dbReference>
<comment type="PTM">
    <text evidence="5">Phosphorylated by CheA. Phosphorylation of the N-terminal regulatory domain activates the methylesterase activity.</text>
</comment>
<evidence type="ECO:0000259" key="9">
    <source>
        <dbReference type="PROSITE" id="PS50122"/>
    </source>
</evidence>
<feature type="modified residue" description="4-aspartylphosphate" evidence="5 7">
    <location>
        <position position="62"/>
    </location>
</feature>
<reference evidence="10 11" key="1">
    <citation type="submission" date="2015-09" db="EMBL/GenBank/DDBJ databases">
        <title>Bacillus cereus food isolates.</title>
        <authorList>
            <person name="Boekhorst J."/>
        </authorList>
    </citation>
    <scope>NUCLEOTIDE SEQUENCE [LARGE SCALE GENOMIC DNA]</scope>
    <source>
        <strain evidence="10 11">B4088</strain>
    </source>
</reference>
<dbReference type="PROSITE" id="PS50122">
    <property type="entry name" value="CHEB"/>
    <property type="match status" value="1"/>
</dbReference>
<dbReference type="SUPFAM" id="SSF52738">
    <property type="entry name" value="Methylesterase CheB, C-terminal domain"/>
    <property type="match status" value="1"/>
</dbReference>
<comment type="similarity">
    <text evidence="5">Belongs to the CheB family.</text>
</comment>
<dbReference type="InterPro" id="IPR035909">
    <property type="entry name" value="CheB_C"/>
</dbReference>
<dbReference type="Pfam" id="PF01339">
    <property type="entry name" value="CheB_methylest"/>
    <property type="match status" value="1"/>
</dbReference>
<organism evidence="10 11">
    <name type="scientific">Bacillus cereus</name>
    <dbReference type="NCBI Taxonomy" id="1396"/>
    <lineage>
        <taxon>Bacteria</taxon>
        <taxon>Bacillati</taxon>
        <taxon>Bacillota</taxon>
        <taxon>Bacilli</taxon>
        <taxon>Bacillales</taxon>
        <taxon>Bacillaceae</taxon>
        <taxon>Bacillus</taxon>
        <taxon>Bacillus cereus group</taxon>
    </lineage>
</organism>
<dbReference type="PIRSF" id="PIRSF000876">
    <property type="entry name" value="RR_chemtxs_CheB"/>
    <property type="match status" value="1"/>
</dbReference>
<keyword evidence="2 5" id="KW-0145">Chemotaxis</keyword>
<comment type="function">
    <text evidence="5">Involved in chemotaxis. Part of a chemotaxis signal transduction system that modulates chemotaxis in response to various stimuli. Catalyzes the demethylation of specific methylglutamate residues introduced into the chemoreceptors (methyl-accepting chemotaxis proteins or MCP) by CheR. Also mediates the irreversible deamidation of specific glutamine residues to glutamic acid.</text>
</comment>
<evidence type="ECO:0000256" key="6">
    <source>
        <dbReference type="PROSITE-ProRule" id="PRU00050"/>
    </source>
</evidence>
<dbReference type="InterPro" id="IPR001789">
    <property type="entry name" value="Sig_transdc_resp-reg_receiver"/>
</dbReference>
<dbReference type="GO" id="GO:0000156">
    <property type="term" value="F:phosphorelay response regulator activity"/>
    <property type="evidence" value="ECO:0007669"/>
    <property type="project" value="InterPro"/>
</dbReference>
<feature type="domain" description="Response regulatory" evidence="8">
    <location>
        <begin position="7"/>
        <end position="128"/>
    </location>
</feature>
<comment type="domain">
    <text evidence="5">Contains a C-terminal catalytic domain, and an N-terminal region which modulates catalytic activity.</text>
</comment>
<dbReference type="InterPro" id="IPR000673">
    <property type="entry name" value="Sig_transdc_resp-reg_Me-estase"/>
</dbReference>
<feature type="active site" evidence="5 6">
    <location>
        <position position="176"/>
    </location>
</feature>
<dbReference type="CDD" id="cd17541">
    <property type="entry name" value="REC_CheB-like"/>
    <property type="match status" value="1"/>
</dbReference>
<evidence type="ECO:0000313" key="11">
    <source>
        <dbReference type="Proteomes" id="UP000076482"/>
    </source>
</evidence>
<dbReference type="GO" id="GO:0050568">
    <property type="term" value="F:protein-glutamine glutaminase activity"/>
    <property type="evidence" value="ECO:0007669"/>
    <property type="project" value="UniProtKB-UniRule"/>
</dbReference>
<feature type="domain" description="CheB-type methylesterase" evidence="9">
    <location>
        <begin position="166"/>
        <end position="359"/>
    </location>
</feature>
<dbReference type="PANTHER" id="PTHR42872">
    <property type="entry name" value="PROTEIN-GLUTAMATE METHYLESTERASE/PROTEIN-GLUTAMINE GLUTAMINASE"/>
    <property type="match status" value="1"/>
</dbReference>
<evidence type="ECO:0000256" key="2">
    <source>
        <dbReference type="ARBA" id="ARBA00022500"/>
    </source>
</evidence>
<comment type="caution">
    <text evidence="10">The sequence shown here is derived from an EMBL/GenBank/DDBJ whole genome shotgun (WGS) entry which is preliminary data.</text>
</comment>
<feature type="active site" evidence="5 6">
    <location>
        <position position="301"/>
    </location>
</feature>
<evidence type="ECO:0000256" key="4">
    <source>
        <dbReference type="ARBA" id="ARBA00048267"/>
    </source>
</evidence>
<keyword evidence="5 7" id="KW-0597">Phosphoprotein</keyword>
<dbReference type="PANTHER" id="PTHR42872:SF6">
    <property type="entry name" value="PROTEIN-GLUTAMATE METHYLESTERASE_PROTEIN-GLUTAMINE GLUTAMINASE"/>
    <property type="match status" value="1"/>
</dbReference>
<evidence type="ECO:0000256" key="1">
    <source>
        <dbReference type="ARBA" id="ARBA00022490"/>
    </source>
</evidence>
<protein>
    <recommendedName>
        <fullName evidence="5">Protein-glutamate methylesterase/protein-glutamine glutaminase</fullName>
        <ecNumber evidence="5">3.1.1.61</ecNumber>
        <ecNumber evidence="5">3.5.1.44</ecNumber>
    </recommendedName>
</protein>
<comment type="catalytic activity">
    <reaction evidence="5">
        <text>L-glutaminyl-[protein] + H2O = L-glutamyl-[protein] + NH4(+)</text>
        <dbReference type="Rhea" id="RHEA:16441"/>
        <dbReference type="Rhea" id="RHEA-COMP:10207"/>
        <dbReference type="Rhea" id="RHEA-COMP:10208"/>
        <dbReference type="ChEBI" id="CHEBI:15377"/>
        <dbReference type="ChEBI" id="CHEBI:28938"/>
        <dbReference type="ChEBI" id="CHEBI:29973"/>
        <dbReference type="ChEBI" id="CHEBI:30011"/>
        <dbReference type="EC" id="3.5.1.44"/>
    </reaction>
</comment>
<dbReference type="SUPFAM" id="SSF52172">
    <property type="entry name" value="CheY-like"/>
    <property type="match status" value="1"/>
</dbReference>
<dbReference type="Gene3D" id="3.40.50.180">
    <property type="entry name" value="Methylesterase CheB, C-terminal domain"/>
    <property type="match status" value="1"/>
</dbReference>
<comment type="subcellular location">
    <subcellularLocation>
        <location evidence="5">Cytoplasm</location>
    </subcellularLocation>
</comment>
<feature type="active site" evidence="5 6">
    <location>
        <position position="203"/>
    </location>
</feature>
<dbReference type="Gene3D" id="3.40.50.2300">
    <property type="match status" value="1"/>
</dbReference>
<dbReference type="PATRIC" id="fig|1396.535.peg.1029"/>
<proteinExistence type="inferred from homology"/>
<dbReference type="NCBIfam" id="NF001965">
    <property type="entry name" value="PRK00742.1"/>
    <property type="match status" value="1"/>
</dbReference>
<dbReference type="HAMAP" id="MF_00099">
    <property type="entry name" value="CheB_chemtxs"/>
    <property type="match status" value="1"/>
</dbReference>
<dbReference type="RefSeq" id="WP_063260124.1">
    <property type="nucleotide sequence ID" value="NZ_LJKE01000020.1"/>
</dbReference>
<evidence type="ECO:0000259" key="8">
    <source>
        <dbReference type="PROSITE" id="PS50110"/>
    </source>
</evidence>
<dbReference type="EC" id="3.5.1.44" evidence="5"/>
<comment type="catalytic activity">
    <reaction evidence="4 5">
        <text>[protein]-L-glutamate 5-O-methyl ester + H2O = L-glutamyl-[protein] + methanol + H(+)</text>
        <dbReference type="Rhea" id="RHEA:23236"/>
        <dbReference type="Rhea" id="RHEA-COMP:10208"/>
        <dbReference type="Rhea" id="RHEA-COMP:10311"/>
        <dbReference type="ChEBI" id="CHEBI:15377"/>
        <dbReference type="ChEBI" id="CHEBI:15378"/>
        <dbReference type="ChEBI" id="CHEBI:17790"/>
        <dbReference type="ChEBI" id="CHEBI:29973"/>
        <dbReference type="ChEBI" id="CHEBI:82795"/>
        <dbReference type="EC" id="3.1.1.61"/>
    </reaction>
</comment>
<name>A0A164QF57_BACCE</name>
<dbReference type="Proteomes" id="UP000076482">
    <property type="component" value="Unassembled WGS sequence"/>
</dbReference>
<sequence>MKKNKLNVMLVDDSFIIRVILKDLLEEDPQKRFNVLERVDNGEKALYAIKAHMGEIDVVIMDIEMPVMNGLEAVKKIMKECPVPIVMFSSLTKRGAQESIEAMRYGAVDVIAKPDGNRHMSAIREEIYNKLEYAGKYANVKNLRTPLAPVRTPDFSFTTKRNASNKLSNLIVIGSSTGGPNALRTMFSTLPAETPAGIIVVQHMPQGPFVKSIADRLDETVPFRVKIAEEGEIVEDGTIYFADAGKQLGVKKERGNLLCHYTDDDPITGHKPSVTYLFESVANENPDVPVYSIVATGMGSDGARGLQPLKQIGSTNLVESPDTTVIYGMPRKAKETGFSDYEERIEQLIPRICDLISKPNNTTSKR</sequence>
<dbReference type="Pfam" id="PF00072">
    <property type="entry name" value="Response_reg"/>
    <property type="match status" value="1"/>
</dbReference>
<dbReference type="EMBL" id="LJKE01000020">
    <property type="protein sequence ID" value="KZD71230.1"/>
    <property type="molecule type" value="Genomic_DNA"/>
</dbReference>
<gene>
    <name evidence="5" type="primary">cheB</name>
    <name evidence="10" type="ORF">B4088_0960</name>
</gene>
<evidence type="ECO:0000256" key="3">
    <source>
        <dbReference type="ARBA" id="ARBA00022801"/>
    </source>
</evidence>
<dbReference type="CDD" id="cd16432">
    <property type="entry name" value="CheB_Rec"/>
    <property type="match status" value="1"/>
</dbReference>
<keyword evidence="1 5" id="KW-0963">Cytoplasm</keyword>
<keyword evidence="3 5" id="KW-0378">Hydrolase</keyword>
<dbReference type="AlphaFoldDB" id="A0A164QF57"/>
<dbReference type="GO" id="GO:0006935">
    <property type="term" value="P:chemotaxis"/>
    <property type="evidence" value="ECO:0007669"/>
    <property type="project" value="UniProtKB-UniRule"/>
</dbReference>
<dbReference type="GO" id="GO:0005737">
    <property type="term" value="C:cytoplasm"/>
    <property type="evidence" value="ECO:0007669"/>
    <property type="project" value="UniProtKB-SubCell"/>
</dbReference>
<dbReference type="EC" id="3.1.1.61" evidence="5"/>
<evidence type="ECO:0000256" key="7">
    <source>
        <dbReference type="PROSITE-ProRule" id="PRU00169"/>
    </source>
</evidence>
<accession>A0A164QF57</accession>
<dbReference type="InterPro" id="IPR011006">
    <property type="entry name" value="CheY-like_superfamily"/>
</dbReference>
<dbReference type="SMART" id="SM00448">
    <property type="entry name" value="REC"/>
    <property type="match status" value="1"/>
</dbReference>
<evidence type="ECO:0000313" key="10">
    <source>
        <dbReference type="EMBL" id="KZD71230.1"/>
    </source>
</evidence>
<dbReference type="InterPro" id="IPR008248">
    <property type="entry name" value="CheB-like"/>
</dbReference>
<evidence type="ECO:0000256" key="5">
    <source>
        <dbReference type="HAMAP-Rule" id="MF_00099"/>
    </source>
</evidence>
<dbReference type="GO" id="GO:0008984">
    <property type="term" value="F:protein-glutamate methylesterase activity"/>
    <property type="evidence" value="ECO:0007669"/>
    <property type="project" value="UniProtKB-UniRule"/>
</dbReference>